<dbReference type="GO" id="GO:0043596">
    <property type="term" value="C:nuclear replication fork"/>
    <property type="evidence" value="ECO:0007669"/>
    <property type="project" value="TreeGrafter"/>
</dbReference>
<organism evidence="1">
    <name type="scientific">Sarcoptes scabiei</name>
    <name type="common">Itch mite</name>
    <name type="synonym">Acarus scabiei</name>
    <dbReference type="NCBI Taxonomy" id="52283"/>
    <lineage>
        <taxon>Eukaryota</taxon>
        <taxon>Metazoa</taxon>
        <taxon>Ecdysozoa</taxon>
        <taxon>Arthropoda</taxon>
        <taxon>Chelicerata</taxon>
        <taxon>Arachnida</taxon>
        <taxon>Acari</taxon>
        <taxon>Acariformes</taxon>
        <taxon>Sarcoptiformes</taxon>
        <taxon>Astigmata</taxon>
        <taxon>Psoroptidia</taxon>
        <taxon>Sarcoptoidea</taxon>
        <taxon>Sarcoptidae</taxon>
        <taxon>Sarcoptinae</taxon>
        <taxon>Sarcoptes</taxon>
    </lineage>
</organism>
<evidence type="ECO:0000313" key="3">
    <source>
        <dbReference type="Proteomes" id="UP000070412"/>
    </source>
</evidence>
<dbReference type="OrthoDB" id="6512347at2759"/>
<reference evidence="3" key="1">
    <citation type="journal article" date="2020" name="PLoS Negl. Trop. Dis.">
        <title>High-quality nuclear genome for Sarcoptes scabiei-A critical resource for a neglected parasite.</title>
        <authorList>
            <person name="Korhonen P.K."/>
            <person name="Gasser R.B."/>
            <person name="Ma G."/>
            <person name="Wang T."/>
            <person name="Stroehlein A.J."/>
            <person name="Young N.D."/>
            <person name="Ang C.S."/>
            <person name="Fernando D.D."/>
            <person name="Lu H.C."/>
            <person name="Taylor S."/>
            <person name="Reynolds S.L."/>
            <person name="Mofiz E."/>
            <person name="Najaraj S.H."/>
            <person name="Gowda H."/>
            <person name="Madugundu A."/>
            <person name="Renuse S."/>
            <person name="Holt D."/>
            <person name="Pandey A."/>
            <person name="Papenfuss A.T."/>
            <person name="Fischer K."/>
        </authorList>
    </citation>
    <scope>NUCLEOTIDE SEQUENCE [LARGE SCALE GENOMIC DNA]</scope>
</reference>
<evidence type="ECO:0000313" key="1">
    <source>
        <dbReference type="EMBL" id="KAF7495039.1"/>
    </source>
</evidence>
<evidence type="ECO:0000313" key="2">
    <source>
        <dbReference type="EnsemblMetazoa" id="KAF7495039.1"/>
    </source>
</evidence>
<keyword evidence="3" id="KW-1185">Reference proteome</keyword>
<dbReference type="AlphaFoldDB" id="A0A834RD59"/>
<reference evidence="2" key="3">
    <citation type="submission" date="2022-06" db="UniProtKB">
        <authorList>
            <consortium name="EnsemblMetazoa"/>
        </authorList>
    </citation>
    <scope>IDENTIFICATION</scope>
</reference>
<dbReference type="EMBL" id="WVUK01000050">
    <property type="protein sequence ID" value="KAF7495039.1"/>
    <property type="molecule type" value="Genomic_DNA"/>
</dbReference>
<gene>
    <name evidence="1" type="ORF">SSS_4172</name>
</gene>
<dbReference type="PANTHER" id="PTHR28547:SF1">
    <property type="entry name" value="PROTEIN MMS22-LIKE"/>
    <property type="match status" value="1"/>
</dbReference>
<evidence type="ECO:0008006" key="4">
    <source>
        <dbReference type="Google" id="ProtNLM"/>
    </source>
</evidence>
<protein>
    <recommendedName>
        <fullName evidence="4">Methyl methanesulfonate-sensitivity protein 22-like protein</fullName>
    </recommendedName>
</protein>
<dbReference type="PANTHER" id="PTHR28547">
    <property type="entry name" value="PROTEIN MMS22-LIKE"/>
    <property type="match status" value="1"/>
</dbReference>
<reference evidence="1" key="2">
    <citation type="submission" date="2020-01" db="EMBL/GenBank/DDBJ databases">
        <authorList>
            <person name="Korhonen P.K.K."/>
            <person name="Guangxu M.G."/>
            <person name="Wang T.W."/>
            <person name="Stroehlein A.J.S."/>
            <person name="Young N.D."/>
            <person name="Ang C.-S.A."/>
            <person name="Fernando D.W.F."/>
            <person name="Lu H.L."/>
            <person name="Taylor S.T."/>
            <person name="Ehtesham M.E.M."/>
            <person name="Najaraj S.H.N."/>
            <person name="Harsha G.H.G."/>
            <person name="Madugundu A.M."/>
            <person name="Renuse S.R."/>
            <person name="Holt D.H."/>
            <person name="Pandey A.P."/>
            <person name="Papenfuss A.P."/>
            <person name="Gasser R.B.G."/>
            <person name="Fischer K.F."/>
        </authorList>
    </citation>
    <scope>NUCLEOTIDE SEQUENCE</scope>
    <source>
        <strain evidence="1">SSS_KF_BRIS2020</strain>
    </source>
</reference>
<name>A0A834RD59_SARSC</name>
<proteinExistence type="predicted"/>
<dbReference type="Proteomes" id="UP000070412">
    <property type="component" value="Unassembled WGS sequence"/>
</dbReference>
<dbReference type="GO" id="GO:0031297">
    <property type="term" value="P:replication fork processing"/>
    <property type="evidence" value="ECO:0007669"/>
    <property type="project" value="InterPro"/>
</dbReference>
<dbReference type="InterPro" id="IPR042320">
    <property type="entry name" value="MMS22-like"/>
</dbReference>
<sequence>MAAYLHCCPELNPTNCFVFRSDYLETEEMYEKLFKSFNYLQKSDFILLLLNSNKYFETIATLDKTLTFFKFIKISCIATIDHQHIKSLFLFIKKNYNLLRSSASEDNPEQFKPNGNYFQDFCQPILFSLNFIKRYCAFILNRQASHHESIFRFIQSEMKSLIMFVGRLWHFRAKFQEFSFDRKSDFETPFFHHFHLTLQIWWSLLEISWLSKRSQWFNCNRSQDSSIDFFKETSQILIYDLLLFSSVNFQEDNLQESSMNLNSIVPFKCTCFLEIFTMLKLFYCHSEESSEPFTSLIFEILCFFDANKLNETNRTIQIDQIQLEYFKLIQCNDFRVKEFNQFVLWLWLNLVPLFNISIDESGKLCHNRLLNLQTPINIVKIFQSIFKEIDSQSTTKSEDEKNRLILILLQLLIKTDRFSNECNTEIVILFLDFYLKRLNSSFSSTNTMFDDYLMTIKNGHQWSNDINSLTSLKILPKNEPFNIFLIFINVRLNLLFKFNKNRSINREQNSQQRISQLGFQKILSKILVTLQPNFLNSLRSSGLTRLGSFYLMLMKSIPEEKRKDYYEQLLLKPIRELLKRNLSCDFYEIILKLLFAMIHLESSSNRNQFEENNKIASSLQKIITVNVIQDETKTRKDFQALILCYFNELIDLLRNRNDKSILLFHLDEFIGQLDLISLWKRLYSFQTLQTDRIIIMEFFNQSILRLNAFITSSKKILQMNFNQHKILSDDIIANLAFNITLINFNLKQISPTIDCDGFDLIEKFLSLFDATKIINQINELFQLNYLCLLLNDAIVIDFLRNQIPLSRKLVSIWLKLLITIDYEKNDFNQDDNDEDELPYKIDSISLNVYKYFIDTENNQSNDQSEENHRDIFSIFLRKLADDFRSIIDLQSRMIFINSIDSYFRLMITAAIRLINAFKINNNNNNNNSSKDVSVLGKLFKKISSVVNNLAPLLYVVGKNDCLMIVIIENLIIFPTSINLNLLNLRALWPSLLRIAFFQFLGGMFKLDHQNDPFVERKIRQILLLYMPFLTQCLNYNSIKIILNKQNLYQNWQINLFRLLQRQYLAQREPSITKDLSDYLNQFICNDLESKQIQQLCKIIFQLNLNEFIIPIKTSMASNTRDYRMIVAKTIVSKAISMLEAGFDEAKSFVEQTIQDFIVMNIQKRPTKMFEVIKFLLPDSIHKTNVFIIHELCSEINRQLDQLNRNSFENNRGNEILIRKLLKDFVAHFERMES</sequence>
<accession>A0A834RD59</accession>
<dbReference type="GO" id="GO:0000724">
    <property type="term" value="P:double-strand break repair via homologous recombination"/>
    <property type="evidence" value="ECO:0007669"/>
    <property type="project" value="InterPro"/>
</dbReference>
<dbReference type="EnsemblMetazoa" id="SSS_4172s_mrna">
    <property type="protein sequence ID" value="KAF7495039.1"/>
    <property type="gene ID" value="SSS_4172"/>
</dbReference>